<evidence type="ECO:0000256" key="7">
    <source>
        <dbReference type="ARBA" id="ARBA00022679"/>
    </source>
</evidence>
<proteinExistence type="predicted"/>
<comment type="caution">
    <text evidence="18">The sequence shown here is derived from an EMBL/GenBank/DDBJ whole genome shotgun (WGS) entry which is preliminary data.</text>
</comment>
<evidence type="ECO:0000256" key="2">
    <source>
        <dbReference type="ARBA" id="ARBA00004613"/>
    </source>
</evidence>
<dbReference type="Proteomes" id="UP000199598">
    <property type="component" value="Unassembled WGS sequence"/>
</dbReference>
<evidence type="ECO:0000256" key="14">
    <source>
        <dbReference type="ARBA" id="ARBA00023264"/>
    </source>
</evidence>
<comment type="function">
    <text evidence="1">Could be a virulence factor.</text>
</comment>
<dbReference type="CDD" id="cd09155">
    <property type="entry name" value="PLDc_PaCLS_like_1"/>
    <property type="match status" value="1"/>
</dbReference>
<keyword evidence="19" id="KW-1185">Reference proteome</keyword>
<evidence type="ECO:0000256" key="9">
    <source>
        <dbReference type="ARBA" id="ARBA00022737"/>
    </source>
</evidence>
<evidence type="ECO:0000313" key="19">
    <source>
        <dbReference type="Proteomes" id="UP000199598"/>
    </source>
</evidence>
<keyword evidence="8 16" id="KW-0812">Transmembrane</keyword>
<name>A0A1I4BTV0_9HYPH</name>
<evidence type="ECO:0000313" key="18">
    <source>
        <dbReference type="EMBL" id="SFK71963.1"/>
    </source>
</evidence>
<dbReference type="Pfam" id="PF13091">
    <property type="entry name" value="PLDc_2"/>
    <property type="match status" value="2"/>
</dbReference>
<dbReference type="PANTHER" id="PTHR21248:SF22">
    <property type="entry name" value="PHOSPHOLIPASE D"/>
    <property type="match status" value="1"/>
</dbReference>
<evidence type="ECO:0000256" key="6">
    <source>
        <dbReference type="ARBA" id="ARBA00022525"/>
    </source>
</evidence>
<evidence type="ECO:0000259" key="17">
    <source>
        <dbReference type="PROSITE" id="PS50035"/>
    </source>
</evidence>
<dbReference type="NCBIfam" id="TIGR04265">
    <property type="entry name" value="bac_cardiolipin"/>
    <property type="match status" value="1"/>
</dbReference>
<dbReference type="PROSITE" id="PS50035">
    <property type="entry name" value="PLD"/>
    <property type="match status" value="2"/>
</dbReference>
<keyword evidence="10 16" id="KW-1133">Transmembrane helix</keyword>
<dbReference type="EMBL" id="FOSK01000008">
    <property type="protein sequence ID" value="SFK71963.1"/>
    <property type="molecule type" value="Genomic_DNA"/>
</dbReference>
<evidence type="ECO:0000256" key="1">
    <source>
        <dbReference type="ARBA" id="ARBA00003145"/>
    </source>
</evidence>
<dbReference type="InterPro" id="IPR025202">
    <property type="entry name" value="PLD-like_dom"/>
</dbReference>
<feature type="domain" description="PLD phosphodiesterase" evidence="17">
    <location>
        <begin position="214"/>
        <end position="241"/>
    </location>
</feature>
<feature type="domain" description="PLD phosphodiesterase" evidence="17">
    <location>
        <begin position="389"/>
        <end position="416"/>
    </location>
</feature>
<dbReference type="InterPro" id="IPR027379">
    <property type="entry name" value="CLS_N"/>
</dbReference>
<keyword evidence="7" id="KW-0808">Transferase</keyword>
<evidence type="ECO:0000256" key="13">
    <source>
        <dbReference type="ARBA" id="ARBA00023209"/>
    </source>
</evidence>
<evidence type="ECO:0000256" key="8">
    <source>
        <dbReference type="ARBA" id="ARBA00022692"/>
    </source>
</evidence>
<keyword evidence="6" id="KW-0964">Secreted</keyword>
<feature type="transmembrane region" description="Helical" evidence="16">
    <location>
        <begin position="39"/>
        <end position="62"/>
    </location>
</feature>
<keyword evidence="11" id="KW-0443">Lipid metabolism</keyword>
<dbReference type="Pfam" id="PF13396">
    <property type="entry name" value="PLDc_N"/>
    <property type="match status" value="1"/>
</dbReference>
<keyword evidence="12 16" id="KW-0472">Membrane</keyword>
<keyword evidence="13" id="KW-0594">Phospholipid biosynthesis</keyword>
<comment type="subcellular location">
    <subcellularLocation>
        <location evidence="3">Cell membrane</location>
        <topology evidence="3">Multi-pass membrane protein</topology>
    </subcellularLocation>
    <subcellularLocation>
        <location evidence="2">Secreted</location>
    </subcellularLocation>
</comment>
<evidence type="ECO:0000256" key="5">
    <source>
        <dbReference type="ARBA" id="ARBA00022516"/>
    </source>
</evidence>
<keyword evidence="5" id="KW-0444">Lipid biosynthesis</keyword>
<evidence type="ECO:0000256" key="15">
    <source>
        <dbReference type="NCBIfam" id="TIGR04265"/>
    </source>
</evidence>
<dbReference type="SMART" id="SM00155">
    <property type="entry name" value="PLDc"/>
    <property type="match status" value="2"/>
</dbReference>
<keyword evidence="4" id="KW-1003">Cell membrane</keyword>
<dbReference type="PANTHER" id="PTHR21248">
    <property type="entry name" value="CARDIOLIPIN SYNTHASE"/>
    <property type="match status" value="1"/>
</dbReference>
<dbReference type="InterPro" id="IPR022924">
    <property type="entry name" value="Cardiolipin_synthase"/>
</dbReference>
<evidence type="ECO:0000256" key="3">
    <source>
        <dbReference type="ARBA" id="ARBA00004651"/>
    </source>
</evidence>
<evidence type="ECO:0000256" key="12">
    <source>
        <dbReference type="ARBA" id="ARBA00023136"/>
    </source>
</evidence>
<evidence type="ECO:0000256" key="16">
    <source>
        <dbReference type="SAM" id="Phobius"/>
    </source>
</evidence>
<dbReference type="CDD" id="cd09161">
    <property type="entry name" value="PLDc_PaCLS_like_2"/>
    <property type="match status" value="1"/>
</dbReference>
<dbReference type="InterPro" id="IPR001736">
    <property type="entry name" value="PLipase_D/transphosphatidylase"/>
</dbReference>
<dbReference type="Gene3D" id="3.30.870.10">
    <property type="entry name" value="Endonuclease Chain A"/>
    <property type="match status" value="2"/>
</dbReference>
<evidence type="ECO:0000256" key="11">
    <source>
        <dbReference type="ARBA" id="ARBA00023098"/>
    </source>
</evidence>
<dbReference type="SUPFAM" id="SSF56024">
    <property type="entry name" value="Phospholipase D/nuclease"/>
    <property type="match status" value="2"/>
</dbReference>
<feature type="transmembrane region" description="Helical" evidence="16">
    <location>
        <begin position="6"/>
        <end position="27"/>
    </location>
</feature>
<keyword evidence="14" id="KW-1208">Phospholipid metabolism</keyword>
<evidence type="ECO:0000256" key="4">
    <source>
        <dbReference type="ARBA" id="ARBA00022475"/>
    </source>
</evidence>
<protein>
    <recommendedName>
        <fullName evidence="15">Cardiolipin synthase</fullName>
        <ecNumber evidence="15">2.7.8.-</ecNumber>
    </recommendedName>
</protein>
<organism evidence="18 19">
    <name type="scientific">Pseudovibrio ascidiaceicola</name>
    <dbReference type="NCBI Taxonomy" id="285279"/>
    <lineage>
        <taxon>Bacteria</taxon>
        <taxon>Pseudomonadati</taxon>
        <taxon>Pseudomonadota</taxon>
        <taxon>Alphaproteobacteria</taxon>
        <taxon>Hyphomicrobiales</taxon>
        <taxon>Stappiaceae</taxon>
        <taxon>Pseudovibrio</taxon>
    </lineage>
</organism>
<reference evidence="18 19" key="1">
    <citation type="submission" date="2016-10" db="EMBL/GenBank/DDBJ databases">
        <authorList>
            <person name="Varghese N."/>
            <person name="Submissions S."/>
        </authorList>
    </citation>
    <scope>NUCLEOTIDE SEQUENCE [LARGE SCALE GENOMIC DNA]</scope>
    <source>
        <strain evidence="18 19">DSM 16392</strain>
    </source>
</reference>
<keyword evidence="9" id="KW-0677">Repeat</keyword>
<dbReference type="EC" id="2.7.8.-" evidence="15"/>
<dbReference type="RefSeq" id="WP_093520954.1">
    <property type="nucleotide sequence ID" value="NZ_FOSK01000008.1"/>
</dbReference>
<evidence type="ECO:0000256" key="10">
    <source>
        <dbReference type="ARBA" id="ARBA00022989"/>
    </source>
</evidence>
<accession>A0A1I4BTV0</accession>
<gene>
    <name evidence="18" type="ORF">SAMN04488518_108143</name>
</gene>
<sequence>MESSFSLLPLIAIFSVLFYALAVICAIREIMYSRTSQGSIAWLLSLFFIPMPTVPLYFIFAWKRLDDYIEVRDDISQIEADVLNRHTPYVDDTASNKWRVHTRVASVPFLENNQCDLLIDGPEMFASIIEGIRTAERHVLVQFFIIREDSIGLELADALIERAKAGLRVCLLYDDIGSRSLSTQYLTRLQDAGVRVSAFNKRHRLMRMLGPMRLNYRNHRKVVVTDSKHCWIGGHNIGEEYLGLSKEFGHWRDTHVKVTGPAALAATLSFSEDWQFATGKTLQLELPSTFSQTGGESVMVMPTGPADIQEDCAITFVESISRAKDRIWIVSPYFVPGIEVLTALYAAALRGVDVRILLPEKADHWLVWLASYAHADNLASHGIKVYRYLEGFLHEKVILIDEELAGIGTVNFDNRSFNINFEITLWFTGQNMIRKTEEMLQQDFKGARQTDRLELNNRRYAFRVLAQAARLFSPIL</sequence>